<organism evidence="1 2">
    <name type="scientific">Izhakiella capsodis</name>
    <dbReference type="NCBI Taxonomy" id="1367852"/>
    <lineage>
        <taxon>Bacteria</taxon>
        <taxon>Pseudomonadati</taxon>
        <taxon>Pseudomonadota</taxon>
        <taxon>Gammaproteobacteria</taxon>
        <taxon>Enterobacterales</taxon>
        <taxon>Erwiniaceae</taxon>
        <taxon>Izhakiella</taxon>
    </lineage>
</organism>
<dbReference type="AlphaFoldDB" id="A0A1I5B2C1"/>
<evidence type="ECO:0000313" key="2">
    <source>
        <dbReference type="Proteomes" id="UP000242222"/>
    </source>
</evidence>
<gene>
    <name evidence="1" type="ORF">SAMN05216516_11427</name>
</gene>
<sequence length="233" mass="26991">MERAVSQNCNYAIVFGNPHSIADKHPAQQQLCAVEQPLIMILYNGRDFLRSATTKVEEFSKLELRTFQKESAMSKVANAYSELLARLTQRLHHGERNIDTLMDHASEALDKRPELQPNERVQVLHALRRDLSEFGRSYQESLSDEFSDSVFMRVIRQSLWKELADITDRSQLEWREVFEDLNHHGVYHSGEVVGLGKLVCENCHFTREIYTPETLSLCPECGHDKFQRQPFTP</sequence>
<dbReference type="EMBL" id="FOVC01000014">
    <property type="protein sequence ID" value="SFN68822.1"/>
    <property type="molecule type" value="Genomic_DNA"/>
</dbReference>
<proteinExistence type="predicted"/>
<accession>A0A1I5B2C1</accession>
<dbReference type="STRING" id="1367852.SAMN05216516_11427"/>
<protein>
    <submittedName>
        <fullName evidence="1">Zinc-ribbon containing domain-containing protein</fullName>
    </submittedName>
</protein>
<name>A0A1I5B2C1_9GAMM</name>
<keyword evidence="2" id="KW-1185">Reference proteome</keyword>
<dbReference type="Pfam" id="PF07295">
    <property type="entry name" value="DUF1451"/>
    <property type="match status" value="1"/>
</dbReference>
<dbReference type="Proteomes" id="UP000242222">
    <property type="component" value="Unassembled WGS sequence"/>
</dbReference>
<dbReference type="NCBIfam" id="NF008261">
    <property type="entry name" value="PRK11032.1"/>
    <property type="match status" value="1"/>
</dbReference>
<reference evidence="2" key="1">
    <citation type="submission" date="2016-10" db="EMBL/GenBank/DDBJ databases">
        <authorList>
            <person name="Varghese N."/>
            <person name="Submissions S."/>
        </authorList>
    </citation>
    <scope>NUCLEOTIDE SEQUENCE [LARGE SCALE GENOMIC DNA]</scope>
    <source>
        <strain evidence="2">N6PO6</strain>
    </source>
</reference>
<dbReference type="InterPro" id="IPR009912">
    <property type="entry name" value="DUF1451"/>
</dbReference>
<evidence type="ECO:0000313" key="1">
    <source>
        <dbReference type="EMBL" id="SFN68822.1"/>
    </source>
</evidence>